<dbReference type="InterPro" id="IPR002516">
    <property type="entry name" value="Glyco_trans_11"/>
</dbReference>
<dbReference type="Gene3D" id="3.40.50.11350">
    <property type="match status" value="1"/>
</dbReference>
<dbReference type="Proteomes" id="UP001199355">
    <property type="component" value="Unassembled WGS sequence"/>
</dbReference>
<sequence length="308" mass="35367">MIIVEVMGGLGNQMQQYALYRKLESLGKDARLDVSWFLDKDRQTKVLASRKLELSWFENLPAKYCTQEEKQAILGKNTLVGKLKKKLLGGSNRHFTESDMYHPEIFDLENAYLSGFWACEAYYADILPMLRSQIHFPDPEKGEGWDLEAAAKNKETMERMNQETSVSIHIRRGDYLDAQNAEMFGGICTDAYYEAAISYIKEQTPDAHFYVFSDDSAYVKNAYPGKEFTVVDWNTGKNSLFDMQLMSCCNHNICANSTFSFWGARLNPSPDKVMIRPSKHKNSQNIEPEEMKKLWNGWVLIDGKGRII</sequence>
<organism evidence="3 4">
    <name type="scientific">Gallintestinimicrobium propionicum</name>
    <dbReference type="NCBI Taxonomy" id="2981770"/>
    <lineage>
        <taxon>Bacteria</taxon>
        <taxon>Bacillati</taxon>
        <taxon>Bacillota</taxon>
        <taxon>Clostridia</taxon>
        <taxon>Lachnospirales</taxon>
        <taxon>Lachnospiraceae</taxon>
        <taxon>Gallintestinimicrobium</taxon>
    </lineage>
</organism>
<name>A0AAE3ARS4_9FIRM</name>
<evidence type="ECO:0000256" key="2">
    <source>
        <dbReference type="ARBA" id="ARBA00022679"/>
    </source>
</evidence>
<keyword evidence="4" id="KW-1185">Reference proteome</keyword>
<reference evidence="3 4" key="1">
    <citation type="submission" date="2021-10" db="EMBL/GenBank/DDBJ databases">
        <title>Anaerobic single-cell dispensing facilitates the cultivation of human gut bacteria.</title>
        <authorList>
            <person name="Afrizal A."/>
        </authorList>
    </citation>
    <scope>NUCLEOTIDE SEQUENCE [LARGE SCALE GENOMIC DNA]</scope>
    <source>
        <strain evidence="3 4">CLA-AA-H244</strain>
    </source>
</reference>
<dbReference type="PANTHER" id="PTHR11927:SF9">
    <property type="entry name" value="L-FUCOSYLTRANSFERASE"/>
    <property type="match status" value="1"/>
</dbReference>
<dbReference type="PANTHER" id="PTHR11927">
    <property type="entry name" value="GALACTOSIDE 2-L-FUCOSYLTRANSFERASE"/>
    <property type="match status" value="1"/>
</dbReference>
<evidence type="ECO:0000313" key="4">
    <source>
        <dbReference type="Proteomes" id="UP001199355"/>
    </source>
</evidence>
<proteinExistence type="predicted"/>
<evidence type="ECO:0000313" key="3">
    <source>
        <dbReference type="EMBL" id="MCC2166611.1"/>
    </source>
</evidence>
<dbReference type="RefSeq" id="WP_308727686.1">
    <property type="nucleotide sequence ID" value="NZ_JAJEQF010000003.1"/>
</dbReference>
<dbReference type="GO" id="GO:0005975">
    <property type="term" value="P:carbohydrate metabolic process"/>
    <property type="evidence" value="ECO:0007669"/>
    <property type="project" value="InterPro"/>
</dbReference>
<dbReference type="GO" id="GO:0008107">
    <property type="term" value="F:galactoside 2-alpha-L-fucosyltransferase activity"/>
    <property type="evidence" value="ECO:0007669"/>
    <property type="project" value="InterPro"/>
</dbReference>
<evidence type="ECO:0000256" key="1">
    <source>
        <dbReference type="ARBA" id="ARBA00022676"/>
    </source>
</evidence>
<gene>
    <name evidence="3" type="ORF">LKD45_02655</name>
</gene>
<dbReference type="GO" id="GO:0016020">
    <property type="term" value="C:membrane"/>
    <property type="evidence" value="ECO:0007669"/>
    <property type="project" value="InterPro"/>
</dbReference>
<dbReference type="CDD" id="cd11301">
    <property type="entry name" value="Fut1_Fut2_like"/>
    <property type="match status" value="1"/>
</dbReference>
<dbReference type="AlphaFoldDB" id="A0AAE3ARS4"/>
<dbReference type="EMBL" id="JAJEQF010000003">
    <property type="protein sequence ID" value="MCC2166611.1"/>
    <property type="molecule type" value="Genomic_DNA"/>
</dbReference>
<keyword evidence="2" id="KW-0808">Transferase</keyword>
<protein>
    <submittedName>
        <fullName evidence="3">Alpha-1,2-fucosyltransferase</fullName>
    </submittedName>
</protein>
<keyword evidence="1" id="KW-0328">Glycosyltransferase</keyword>
<dbReference type="Pfam" id="PF01531">
    <property type="entry name" value="Glyco_transf_11"/>
    <property type="match status" value="1"/>
</dbReference>
<comment type="caution">
    <text evidence="3">The sequence shown here is derived from an EMBL/GenBank/DDBJ whole genome shotgun (WGS) entry which is preliminary data.</text>
</comment>
<accession>A0AAE3ARS4</accession>